<organism evidence="1 2">
    <name type="scientific">Rickenella mellea</name>
    <dbReference type="NCBI Taxonomy" id="50990"/>
    <lineage>
        <taxon>Eukaryota</taxon>
        <taxon>Fungi</taxon>
        <taxon>Dikarya</taxon>
        <taxon>Basidiomycota</taxon>
        <taxon>Agaricomycotina</taxon>
        <taxon>Agaricomycetes</taxon>
        <taxon>Hymenochaetales</taxon>
        <taxon>Rickenellaceae</taxon>
        <taxon>Rickenella</taxon>
    </lineage>
</organism>
<proteinExistence type="predicted"/>
<keyword evidence="2" id="KW-1185">Reference proteome</keyword>
<evidence type="ECO:0000313" key="1">
    <source>
        <dbReference type="EMBL" id="TDL29891.1"/>
    </source>
</evidence>
<dbReference type="VEuPathDB" id="FungiDB:BD410DRAFT_823878"/>
<evidence type="ECO:0000313" key="2">
    <source>
        <dbReference type="Proteomes" id="UP000294933"/>
    </source>
</evidence>
<sequence>MTTVNNADTTNTIIGFETFENILRFRYGVHHTGEIQWLNLKLEVANLDTENWKATCRVFGVSEDSNDHSVKSNGQKDRVIKFVDCVLDNTQPISRDLYDLHPSHPRNVVENRNQNIMVTPHAFDAGWYCIAVQNDTVTQWHLFVDNPTTAVACYRRSYSSVSEIASDFLRAGIRFSTRKYGPYLPPKPGPHIQCPNILGYRPKHYKPNHVDYAAYEAARNAFLVHPRARAALLKGGIIWRLTIEFLRDDPVLWDQVLRGPTGDLKHSHAWCTEKGTALWDDELSDDELDLISGVYRVFTGCEHWYQARLERIRDGTAQLRNGKEWVNSLKFTKKTLQFAKAYDDEAWKYLSGLPVR</sequence>
<dbReference type="OrthoDB" id="3270336at2759"/>
<reference evidence="1 2" key="1">
    <citation type="submission" date="2018-06" db="EMBL/GenBank/DDBJ databases">
        <title>A transcriptomic atlas of mushroom development highlights an independent origin of complex multicellularity.</title>
        <authorList>
            <consortium name="DOE Joint Genome Institute"/>
            <person name="Krizsan K."/>
            <person name="Almasi E."/>
            <person name="Merenyi Z."/>
            <person name="Sahu N."/>
            <person name="Viragh M."/>
            <person name="Koszo T."/>
            <person name="Mondo S."/>
            <person name="Kiss B."/>
            <person name="Balint B."/>
            <person name="Kues U."/>
            <person name="Barry K."/>
            <person name="Hegedus J.C."/>
            <person name="Henrissat B."/>
            <person name="Johnson J."/>
            <person name="Lipzen A."/>
            <person name="Ohm R."/>
            <person name="Nagy I."/>
            <person name="Pangilinan J."/>
            <person name="Yan J."/>
            <person name="Xiong Y."/>
            <person name="Grigoriev I.V."/>
            <person name="Hibbett D.S."/>
            <person name="Nagy L.G."/>
        </authorList>
    </citation>
    <scope>NUCLEOTIDE SEQUENCE [LARGE SCALE GENOMIC DNA]</scope>
    <source>
        <strain evidence="1 2">SZMC22713</strain>
    </source>
</reference>
<accession>A0A4R5XFH7</accession>
<dbReference type="EMBL" id="ML170156">
    <property type="protein sequence ID" value="TDL29891.1"/>
    <property type="molecule type" value="Genomic_DNA"/>
</dbReference>
<gene>
    <name evidence="1" type="ORF">BD410DRAFT_823878</name>
</gene>
<name>A0A4R5XFH7_9AGAM</name>
<dbReference type="Proteomes" id="UP000294933">
    <property type="component" value="Unassembled WGS sequence"/>
</dbReference>
<protein>
    <submittedName>
        <fullName evidence="1">Uncharacterized protein</fullName>
    </submittedName>
</protein>
<dbReference type="AlphaFoldDB" id="A0A4R5XFH7"/>